<dbReference type="AlphaFoldDB" id="B2IYN2"/>
<keyword evidence="1" id="KW-1133">Transmembrane helix</keyword>
<dbReference type="EMBL" id="CP001037">
    <property type="protein sequence ID" value="ACC81615.1"/>
    <property type="molecule type" value="Genomic_DNA"/>
</dbReference>
<evidence type="ECO:0000256" key="1">
    <source>
        <dbReference type="SAM" id="Phobius"/>
    </source>
</evidence>
<dbReference type="Proteomes" id="UP000001191">
    <property type="component" value="Chromosome"/>
</dbReference>
<proteinExistence type="predicted"/>
<dbReference type="RefSeq" id="WP_012409596.1">
    <property type="nucleotide sequence ID" value="NC_010628.1"/>
</dbReference>
<dbReference type="EnsemblBacteria" id="ACC81615">
    <property type="protein sequence ID" value="ACC81615"/>
    <property type="gene ID" value="Npun_F3157"/>
</dbReference>
<evidence type="ECO:0000313" key="2">
    <source>
        <dbReference type="EMBL" id="ACC81615.1"/>
    </source>
</evidence>
<accession>B2IYN2</accession>
<keyword evidence="1" id="KW-0472">Membrane</keyword>
<protein>
    <submittedName>
        <fullName evidence="2">Uncharacterized protein</fullName>
    </submittedName>
</protein>
<sequence>MSIIYTVLDNISQMSGIKKILAILSTFFIVSILITGLYLLFRTYNEVGLISIMSIYFILMPRDSFLERKEMRKMEKRMNVVKV</sequence>
<dbReference type="OrthoDB" id="9885309at2"/>
<feature type="transmembrane region" description="Helical" evidence="1">
    <location>
        <begin position="20"/>
        <end position="41"/>
    </location>
</feature>
<gene>
    <name evidence="2" type="ordered locus">Npun_F3157</name>
</gene>
<keyword evidence="3" id="KW-1185">Reference proteome</keyword>
<dbReference type="HOGENOM" id="CLU_2539205_0_0_3"/>
<dbReference type="STRING" id="63737.Npun_F3157"/>
<reference evidence="3" key="1">
    <citation type="submission" date="2008-04" db="EMBL/GenBank/DDBJ databases">
        <title>Complete sequence of chromosome of Nostoc punctiforme ATCC 29133.</title>
        <authorList>
            <consortium name="US DOE Joint Genome Institute"/>
            <person name="Copeland A."/>
            <person name="Lucas S."/>
            <person name="Lapidus A."/>
            <person name="Glavina del Rio T."/>
            <person name="Dalin E."/>
            <person name="Tice H."/>
            <person name="Pitluck S."/>
            <person name="Chain P."/>
            <person name="Malfatti S."/>
            <person name="Shin M."/>
            <person name="Vergez L."/>
            <person name="Schmutz J."/>
            <person name="Larimer F."/>
            <person name="Land M."/>
            <person name="Hauser L."/>
            <person name="Kyrpides N."/>
            <person name="Kim E."/>
            <person name="Meeks J.C."/>
            <person name="Elhai J."/>
            <person name="Campbell E.L."/>
            <person name="Thiel T."/>
            <person name="Longmire J."/>
            <person name="Potts M."/>
            <person name="Atlas R."/>
        </authorList>
    </citation>
    <scope>NUCLEOTIDE SEQUENCE [LARGE SCALE GENOMIC DNA]</scope>
    <source>
        <strain evidence="3">ATCC 29133 / PCC 73102</strain>
    </source>
</reference>
<organism evidence="2 3">
    <name type="scientific">Nostoc punctiforme (strain ATCC 29133 / PCC 73102)</name>
    <dbReference type="NCBI Taxonomy" id="63737"/>
    <lineage>
        <taxon>Bacteria</taxon>
        <taxon>Bacillati</taxon>
        <taxon>Cyanobacteriota</taxon>
        <taxon>Cyanophyceae</taxon>
        <taxon>Nostocales</taxon>
        <taxon>Nostocaceae</taxon>
        <taxon>Nostoc</taxon>
    </lineage>
</organism>
<reference evidence="2 3" key="2">
    <citation type="journal article" date="2013" name="Plant Physiol.">
        <title>A Nostoc punctiforme Sugar Transporter Necessary to Establish a Cyanobacterium-Plant Symbiosis.</title>
        <authorList>
            <person name="Ekman M."/>
            <person name="Picossi S."/>
            <person name="Campbell E.L."/>
            <person name="Meeks J.C."/>
            <person name="Flores E."/>
        </authorList>
    </citation>
    <scope>NUCLEOTIDE SEQUENCE [LARGE SCALE GENOMIC DNA]</scope>
    <source>
        <strain evidence="3">ATCC 29133 / PCC 73102</strain>
    </source>
</reference>
<name>B2IYN2_NOSP7</name>
<evidence type="ECO:0000313" key="3">
    <source>
        <dbReference type="Proteomes" id="UP000001191"/>
    </source>
</evidence>
<dbReference type="KEGG" id="npu:Npun_F3157"/>
<feature type="transmembrane region" description="Helical" evidence="1">
    <location>
        <begin position="47"/>
        <end position="66"/>
    </location>
</feature>
<keyword evidence="1" id="KW-0812">Transmembrane</keyword>